<reference evidence="1 2" key="1">
    <citation type="journal article" date="2019" name="Commun. Biol.">
        <title>The bagworm genome reveals a unique fibroin gene that provides high tensile strength.</title>
        <authorList>
            <person name="Kono N."/>
            <person name="Nakamura H."/>
            <person name="Ohtoshi R."/>
            <person name="Tomita M."/>
            <person name="Numata K."/>
            <person name="Arakawa K."/>
        </authorList>
    </citation>
    <scope>NUCLEOTIDE SEQUENCE [LARGE SCALE GENOMIC DNA]</scope>
</reference>
<proteinExistence type="predicted"/>
<accession>A0A4C1XLH7</accession>
<dbReference type="Proteomes" id="UP000299102">
    <property type="component" value="Unassembled WGS sequence"/>
</dbReference>
<protein>
    <submittedName>
        <fullName evidence="1">Uncharacterized protein</fullName>
    </submittedName>
</protein>
<feature type="non-terminal residue" evidence="1">
    <location>
        <position position="1"/>
    </location>
</feature>
<keyword evidence="2" id="KW-1185">Reference proteome</keyword>
<dbReference type="EMBL" id="BGZK01000858">
    <property type="protein sequence ID" value="GBP63075.1"/>
    <property type="molecule type" value="Genomic_DNA"/>
</dbReference>
<name>A0A4C1XLH7_EUMVA</name>
<sequence>IYAKALIRLREGVSPMNEVIKKPIKQTESRKIIKYVFTQELQRRSFSVLISRLAAAALTVGGDGDAPARPKLKYGWLASEAELCYPESEYVIRFL</sequence>
<gene>
    <name evidence="1" type="ORF">EVAR_50030_1</name>
</gene>
<comment type="caution">
    <text evidence="1">The sequence shown here is derived from an EMBL/GenBank/DDBJ whole genome shotgun (WGS) entry which is preliminary data.</text>
</comment>
<evidence type="ECO:0000313" key="2">
    <source>
        <dbReference type="Proteomes" id="UP000299102"/>
    </source>
</evidence>
<dbReference type="AlphaFoldDB" id="A0A4C1XLH7"/>
<evidence type="ECO:0000313" key="1">
    <source>
        <dbReference type="EMBL" id="GBP63075.1"/>
    </source>
</evidence>
<organism evidence="1 2">
    <name type="scientific">Eumeta variegata</name>
    <name type="common">Bagworm moth</name>
    <name type="synonym">Eumeta japonica</name>
    <dbReference type="NCBI Taxonomy" id="151549"/>
    <lineage>
        <taxon>Eukaryota</taxon>
        <taxon>Metazoa</taxon>
        <taxon>Ecdysozoa</taxon>
        <taxon>Arthropoda</taxon>
        <taxon>Hexapoda</taxon>
        <taxon>Insecta</taxon>
        <taxon>Pterygota</taxon>
        <taxon>Neoptera</taxon>
        <taxon>Endopterygota</taxon>
        <taxon>Lepidoptera</taxon>
        <taxon>Glossata</taxon>
        <taxon>Ditrysia</taxon>
        <taxon>Tineoidea</taxon>
        <taxon>Psychidae</taxon>
        <taxon>Oiketicinae</taxon>
        <taxon>Eumeta</taxon>
    </lineage>
</organism>